<keyword evidence="5" id="KW-0560">Oxidoreductase</keyword>
<evidence type="ECO:0000313" key="9">
    <source>
        <dbReference type="Proteomes" id="UP000184356"/>
    </source>
</evidence>
<reference evidence="9" key="1">
    <citation type="journal article" date="2017" name="Genome Biol.">
        <title>Comparative genomics reveals high biological diversity and specific adaptations in the industrially and medically important fungal genus Aspergillus.</title>
        <authorList>
            <person name="de Vries R.P."/>
            <person name="Riley R."/>
            <person name="Wiebenga A."/>
            <person name="Aguilar-Osorio G."/>
            <person name="Amillis S."/>
            <person name="Uchima C.A."/>
            <person name="Anderluh G."/>
            <person name="Asadollahi M."/>
            <person name="Askin M."/>
            <person name="Barry K."/>
            <person name="Battaglia E."/>
            <person name="Bayram O."/>
            <person name="Benocci T."/>
            <person name="Braus-Stromeyer S.A."/>
            <person name="Caldana C."/>
            <person name="Canovas D."/>
            <person name="Cerqueira G.C."/>
            <person name="Chen F."/>
            <person name="Chen W."/>
            <person name="Choi C."/>
            <person name="Clum A."/>
            <person name="Dos Santos R.A."/>
            <person name="Damasio A.R."/>
            <person name="Diallinas G."/>
            <person name="Emri T."/>
            <person name="Fekete E."/>
            <person name="Flipphi M."/>
            <person name="Freyberg S."/>
            <person name="Gallo A."/>
            <person name="Gournas C."/>
            <person name="Habgood R."/>
            <person name="Hainaut M."/>
            <person name="Harispe M.L."/>
            <person name="Henrissat B."/>
            <person name="Hilden K.S."/>
            <person name="Hope R."/>
            <person name="Hossain A."/>
            <person name="Karabika E."/>
            <person name="Karaffa L."/>
            <person name="Karanyi Z."/>
            <person name="Krasevec N."/>
            <person name="Kuo A."/>
            <person name="Kusch H."/>
            <person name="LaButti K."/>
            <person name="Lagendijk E.L."/>
            <person name="Lapidus A."/>
            <person name="Levasseur A."/>
            <person name="Lindquist E."/>
            <person name="Lipzen A."/>
            <person name="Logrieco A.F."/>
            <person name="MacCabe A."/>
            <person name="Maekelae M.R."/>
            <person name="Malavazi I."/>
            <person name="Melin P."/>
            <person name="Meyer V."/>
            <person name="Mielnichuk N."/>
            <person name="Miskei M."/>
            <person name="Molnar A.P."/>
            <person name="Mule G."/>
            <person name="Ngan C.Y."/>
            <person name="Orejas M."/>
            <person name="Orosz E."/>
            <person name="Ouedraogo J.P."/>
            <person name="Overkamp K.M."/>
            <person name="Park H.-S."/>
            <person name="Perrone G."/>
            <person name="Piumi F."/>
            <person name="Punt P.J."/>
            <person name="Ram A.F."/>
            <person name="Ramon A."/>
            <person name="Rauscher S."/>
            <person name="Record E."/>
            <person name="Riano-Pachon D.M."/>
            <person name="Robert V."/>
            <person name="Roehrig J."/>
            <person name="Ruller R."/>
            <person name="Salamov A."/>
            <person name="Salih N.S."/>
            <person name="Samson R.A."/>
            <person name="Sandor E."/>
            <person name="Sanguinetti M."/>
            <person name="Schuetze T."/>
            <person name="Sepcic K."/>
            <person name="Shelest E."/>
            <person name="Sherlock G."/>
            <person name="Sophianopoulou V."/>
            <person name="Squina F.M."/>
            <person name="Sun H."/>
            <person name="Susca A."/>
            <person name="Todd R.B."/>
            <person name="Tsang A."/>
            <person name="Unkles S.E."/>
            <person name="van de Wiele N."/>
            <person name="van Rossen-Uffink D."/>
            <person name="Oliveira J.V."/>
            <person name="Vesth T.C."/>
            <person name="Visser J."/>
            <person name="Yu J.-H."/>
            <person name="Zhou M."/>
            <person name="Andersen M.R."/>
            <person name="Archer D.B."/>
            <person name="Baker S.E."/>
            <person name="Benoit I."/>
            <person name="Brakhage A.A."/>
            <person name="Braus G.H."/>
            <person name="Fischer R."/>
            <person name="Frisvad J.C."/>
            <person name="Goldman G.H."/>
            <person name="Houbraken J."/>
            <person name="Oakley B."/>
            <person name="Pocsi I."/>
            <person name="Scazzocchio C."/>
            <person name="Seiboth B."/>
            <person name="vanKuyk P.A."/>
            <person name="Wortman J."/>
            <person name="Dyer P.S."/>
            <person name="Grigoriev I.V."/>
        </authorList>
    </citation>
    <scope>NUCLEOTIDE SEQUENCE [LARGE SCALE GENOMIC DNA]</scope>
    <source>
        <strain evidence="9">CBS 593.65</strain>
    </source>
</reference>
<dbReference type="Gene3D" id="3.30.465.10">
    <property type="match status" value="1"/>
</dbReference>
<dbReference type="RefSeq" id="XP_040708378.1">
    <property type="nucleotide sequence ID" value="XM_040840999.1"/>
</dbReference>
<dbReference type="OrthoDB" id="415825at2759"/>
<dbReference type="Proteomes" id="UP000184356">
    <property type="component" value="Unassembled WGS sequence"/>
</dbReference>
<evidence type="ECO:0000256" key="4">
    <source>
        <dbReference type="ARBA" id="ARBA00022827"/>
    </source>
</evidence>
<keyword evidence="9" id="KW-1185">Reference proteome</keyword>
<evidence type="ECO:0000256" key="5">
    <source>
        <dbReference type="ARBA" id="ARBA00023002"/>
    </source>
</evidence>
<accession>A0A1L9TYU0</accession>
<sequence length="481" mass="52891">MKTILSLSLLALKATADVNLTALYAGLSPAAEIIYTTDTDFTNGTTPRYTIYRPPRSYGTIIPATEADIQHLVRTSVDNNIPFLATGAGHGITKTLGEFHFTNTGIIIDLSNFNTVELSPDNESITVGGGATYGDAYEPMYSAGKMMAMGNSPCVGIVGAGLGGAVGMWQGLYGLGIDSLLSVRMVTAAGELVSVSATENPDLFWAIRGAGANFGIVTDATFRLHDVFNGGDVAMSFFRYHADRNGSVWRALRGFDDDMPDLLAFNIAMSIDPDSREPFIAVQANYYGPASEAAPYIQPFHAAAPFDVQEMVFSWPELQSYTHTVDPRNCAPGQYMNEWSISLRQTDVDTYIEYYNQLHALWASEERYTGQTVIARFPNRVAREVGDDETAYPHRRAISHLLFENFYSDPALDESINAWMPDVMGLFQGTSGFDELHVYGNFAQGNEGPEAWYGSNLDRLKELKRIWDPNGLFNYNNPIPV</sequence>
<dbReference type="InterPro" id="IPR006094">
    <property type="entry name" value="Oxid_FAD_bind_N"/>
</dbReference>
<evidence type="ECO:0000259" key="7">
    <source>
        <dbReference type="PROSITE" id="PS51387"/>
    </source>
</evidence>
<organism evidence="8 9">
    <name type="scientific">Aspergillus sydowii CBS 593.65</name>
    <dbReference type="NCBI Taxonomy" id="1036612"/>
    <lineage>
        <taxon>Eukaryota</taxon>
        <taxon>Fungi</taxon>
        <taxon>Dikarya</taxon>
        <taxon>Ascomycota</taxon>
        <taxon>Pezizomycotina</taxon>
        <taxon>Eurotiomycetes</taxon>
        <taxon>Eurotiomycetidae</taxon>
        <taxon>Eurotiales</taxon>
        <taxon>Aspergillaceae</taxon>
        <taxon>Aspergillus</taxon>
        <taxon>Aspergillus subgen. Nidulantes</taxon>
    </lineage>
</organism>
<dbReference type="Gene3D" id="3.40.462.20">
    <property type="match status" value="1"/>
</dbReference>
<comment type="similarity">
    <text evidence="1">Belongs to the oxygen-dependent FAD-linked oxidoreductase family.</text>
</comment>
<evidence type="ECO:0000256" key="3">
    <source>
        <dbReference type="ARBA" id="ARBA00022729"/>
    </source>
</evidence>
<keyword evidence="4" id="KW-0274">FAD</keyword>
<feature type="signal peptide" evidence="6">
    <location>
        <begin position="1"/>
        <end position="16"/>
    </location>
</feature>
<dbReference type="EMBL" id="KV878582">
    <property type="protein sequence ID" value="OJJ64572.1"/>
    <property type="molecule type" value="Genomic_DNA"/>
</dbReference>
<proteinExistence type="inferred from homology"/>
<evidence type="ECO:0000256" key="1">
    <source>
        <dbReference type="ARBA" id="ARBA00005466"/>
    </source>
</evidence>
<dbReference type="InterPro" id="IPR016169">
    <property type="entry name" value="FAD-bd_PCMH_sub2"/>
</dbReference>
<dbReference type="GeneID" id="63757072"/>
<dbReference type="STRING" id="1036612.A0A1L9TYU0"/>
<dbReference type="GO" id="GO:0016491">
    <property type="term" value="F:oxidoreductase activity"/>
    <property type="evidence" value="ECO:0007669"/>
    <property type="project" value="UniProtKB-KW"/>
</dbReference>
<protein>
    <recommendedName>
        <fullName evidence="7">FAD-binding PCMH-type domain-containing protein</fullName>
    </recommendedName>
</protein>
<dbReference type="SUPFAM" id="SSF56176">
    <property type="entry name" value="FAD-binding/transporter-associated domain-like"/>
    <property type="match status" value="1"/>
</dbReference>
<dbReference type="Pfam" id="PF08031">
    <property type="entry name" value="BBE"/>
    <property type="match status" value="1"/>
</dbReference>
<dbReference type="PROSITE" id="PS51387">
    <property type="entry name" value="FAD_PCMH"/>
    <property type="match status" value="1"/>
</dbReference>
<dbReference type="VEuPathDB" id="FungiDB:ASPSYDRAFT_139993"/>
<dbReference type="PANTHER" id="PTHR42973">
    <property type="entry name" value="BINDING OXIDOREDUCTASE, PUTATIVE (AFU_ORTHOLOGUE AFUA_1G17690)-RELATED"/>
    <property type="match status" value="1"/>
</dbReference>
<keyword evidence="3 6" id="KW-0732">Signal</keyword>
<feature type="chain" id="PRO_5013132374" description="FAD-binding PCMH-type domain-containing protein" evidence="6">
    <location>
        <begin position="17"/>
        <end position="481"/>
    </location>
</feature>
<dbReference type="Pfam" id="PF01565">
    <property type="entry name" value="FAD_binding_4"/>
    <property type="match status" value="1"/>
</dbReference>
<evidence type="ECO:0000313" key="8">
    <source>
        <dbReference type="EMBL" id="OJJ64572.1"/>
    </source>
</evidence>
<keyword evidence="2" id="KW-0285">Flavoprotein</keyword>
<evidence type="ECO:0000256" key="6">
    <source>
        <dbReference type="SAM" id="SignalP"/>
    </source>
</evidence>
<feature type="domain" description="FAD-binding PCMH-type" evidence="7">
    <location>
        <begin position="50"/>
        <end position="227"/>
    </location>
</feature>
<dbReference type="InterPro" id="IPR012951">
    <property type="entry name" value="BBE"/>
</dbReference>
<dbReference type="PANTHER" id="PTHR42973:SF32">
    <property type="entry name" value="FAD-LINKED OXIDOREDUCTASE AFOF"/>
    <property type="match status" value="1"/>
</dbReference>
<name>A0A1L9TYU0_9EURO</name>
<dbReference type="InterPro" id="IPR016166">
    <property type="entry name" value="FAD-bd_PCMH"/>
</dbReference>
<dbReference type="InterPro" id="IPR050416">
    <property type="entry name" value="FAD-linked_Oxidoreductase"/>
</dbReference>
<dbReference type="InterPro" id="IPR036318">
    <property type="entry name" value="FAD-bd_PCMH-like_sf"/>
</dbReference>
<evidence type="ECO:0000256" key="2">
    <source>
        <dbReference type="ARBA" id="ARBA00022630"/>
    </source>
</evidence>
<dbReference type="AlphaFoldDB" id="A0A1L9TYU0"/>
<gene>
    <name evidence="8" type="ORF">ASPSYDRAFT_139993</name>
</gene>
<dbReference type="GO" id="GO:0071949">
    <property type="term" value="F:FAD binding"/>
    <property type="evidence" value="ECO:0007669"/>
    <property type="project" value="InterPro"/>
</dbReference>